<sequence length="172" mass="20180">MIVYHGSTLCVENPLVGVCRDNLDFGKGFYLTDICEQAISWAKRVAIIYNKPNAYLNKYELDYETICRNYRILSFETYNETWLDFVMASRRGERRWSDYDIIEGGIANDRVFNTIELYFNGLIDKGEALKRLSYEQPNNQICLLNQSLIDKYLHFIDATNINKEERNDVTSQ</sequence>
<evidence type="ECO:0000313" key="2">
    <source>
        <dbReference type="Proteomes" id="UP000033047"/>
    </source>
</evidence>
<gene>
    <name evidence="1" type="ORF">HMPREF1535_00161</name>
</gene>
<dbReference type="HOGENOM" id="CLU_075559_1_0_10"/>
<reference evidence="1 2" key="1">
    <citation type="submission" date="2013-04" db="EMBL/GenBank/DDBJ databases">
        <title>The Genome Sequence of Parabacteroides goldsteinii DSM 19448.</title>
        <authorList>
            <consortium name="The Broad Institute Genomics Platform"/>
            <person name="Earl A."/>
            <person name="Ward D."/>
            <person name="Feldgarden M."/>
            <person name="Gevers D."/>
            <person name="Martens E."/>
            <person name="Sakamoto M."/>
            <person name="Benno Y."/>
            <person name="Song Y."/>
            <person name="Liu C."/>
            <person name="Lee J."/>
            <person name="Bolanos M."/>
            <person name="Vaisanen M.L."/>
            <person name="Finegold S.M."/>
            <person name="Walker B."/>
            <person name="Young S."/>
            <person name="Zeng Q."/>
            <person name="Gargeya S."/>
            <person name="Fitzgerald M."/>
            <person name="Haas B."/>
            <person name="Abouelleil A."/>
            <person name="Allen A.W."/>
            <person name="Alvarado L."/>
            <person name="Arachchi H.M."/>
            <person name="Berlin A.M."/>
            <person name="Chapman S.B."/>
            <person name="Gainer-Dewar J."/>
            <person name="Goldberg J."/>
            <person name="Griggs A."/>
            <person name="Gujja S."/>
            <person name="Hansen M."/>
            <person name="Howarth C."/>
            <person name="Imamovic A."/>
            <person name="Ireland A."/>
            <person name="Larimer J."/>
            <person name="McCowan C."/>
            <person name="Murphy C."/>
            <person name="Pearson M."/>
            <person name="Poon T.W."/>
            <person name="Priest M."/>
            <person name="Roberts A."/>
            <person name="Saif S."/>
            <person name="Shea T."/>
            <person name="Sisk P."/>
            <person name="Sykes S."/>
            <person name="Wortman J."/>
            <person name="Nusbaum C."/>
            <person name="Birren B."/>
        </authorList>
    </citation>
    <scope>NUCLEOTIDE SEQUENCE [LARGE SCALE GENOMIC DNA]</scope>
    <source>
        <strain evidence="1 2">DSM 19448</strain>
    </source>
</reference>
<evidence type="ECO:0000313" key="1">
    <source>
        <dbReference type="EMBL" id="KKB59889.1"/>
    </source>
</evidence>
<name>A0A0F5JQ93_9BACT</name>
<dbReference type="STRING" id="927665.HMPREF1535_00161"/>
<dbReference type="AlphaFoldDB" id="A0A0F5JQ93"/>
<accession>A0A0F5JQ93</accession>
<proteinExistence type="predicted"/>
<dbReference type="RefSeq" id="WP_007658950.1">
    <property type="nucleotide sequence ID" value="NZ_KQ033912.1"/>
</dbReference>
<dbReference type="PATRIC" id="fig|927665.4.peg.158"/>
<protein>
    <recommendedName>
        <fullName evidence="3">Sortase</fullName>
    </recommendedName>
</protein>
<dbReference type="Pfam" id="PF13151">
    <property type="entry name" value="DUF3990"/>
    <property type="match status" value="1"/>
</dbReference>
<dbReference type="InterPro" id="IPR025051">
    <property type="entry name" value="DUF3990"/>
</dbReference>
<organism evidence="1 2">
    <name type="scientific">Parabacteroides goldsteinii DSM 19448 = WAL 12034</name>
    <dbReference type="NCBI Taxonomy" id="927665"/>
    <lineage>
        <taxon>Bacteria</taxon>
        <taxon>Pseudomonadati</taxon>
        <taxon>Bacteroidota</taxon>
        <taxon>Bacteroidia</taxon>
        <taxon>Bacteroidales</taxon>
        <taxon>Tannerellaceae</taxon>
        <taxon>Parabacteroides</taxon>
    </lineage>
</organism>
<dbReference type="EMBL" id="AQHV01000001">
    <property type="protein sequence ID" value="KKB59889.1"/>
    <property type="molecule type" value="Genomic_DNA"/>
</dbReference>
<comment type="caution">
    <text evidence="1">The sequence shown here is derived from an EMBL/GenBank/DDBJ whole genome shotgun (WGS) entry which is preliminary data.</text>
</comment>
<evidence type="ECO:0008006" key="3">
    <source>
        <dbReference type="Google" id="ProtNLM"/>
    </source>
</evidence>
<dbReference type="Proteomes" id="UP000033047">
    <property type="component" value="Unassembled WGS sequence"/>
</dbReference>